<accession>A0ABP3KEU5</accession>
<dbReference type="EMBL" id="BAAAHB010000058">
    <property type="protein sequence ID" value="GAA0478195.1"/>
    <property type="molecule type" value="Genomic_DNA"/>
</dbReference>
<dbReference type="Proteomes" id="UP001499895">
    <property type="component" value="Unassembled WGS sequence"/>
</dbReference>
<keyword evidence="2" id="KW-1185">Reference proteome</keyword>
<comment type="caution">
    <text evidence="1">The sequence shown here is derived from an EMBL/GenBank/DDBJ whole genome shotgun (WGS) entry which is preliminary data.</text>
</comment>
<evidence type="ECO:0000313" key="1">
    <source>
        <dbReference type="EMBL" id="GAA0478195.1"/>
    </source>
</evidence>
<evidence type="ECO:0000313" key="2">
    <source>
        <dbReference type="Proteomes" id="UP001499895"/>
    </source>
</evidence>
<name>A0ABP3KEU5_9ACTN</name>
<organism evidence="1 2">
    <name type="scientific">Streptomyces stramineus</name>
    <dbReference type="NCBI Taxonomy" id="173861"/>
    <lineage>
        <taxon>Bacteria</taxon>
        <taxon>Bacillati</taxon>
        <taxon>Actinomycetota</taxon>
        <taxon>Actinomycetes</taxon>
        <taxon>Kitasatosporales</taxon>
        <taxon>Streptomycetaceae</taxon>
        <taxon>Streptomyces</taxon>
    </lineage>
</organism>
<gene>
    <name evidence="1" type="ORF">GCM10009544_45140</name>
</gene>
<protein>
    <submittedName>
        <fullName evidence="1">Uncharacterized protein</fullName>
    </submittedName>
</protein>
<reference evidence="2" key="1">
    <citation type="journal article" date="2019" name="Int. J. Syst. Evol. Microbiol.">
        <title>The Global Catalogue of Microorganisms (GCM) 10K type strain sequencing project: providing services to taxonomists for standard genome sequencing and annotation.</title>
        <authorList>
            <consortium name="The Broad Institute Genomics Platform"/>
            <consortium name="The Broad Institute Genome Sequencing Center for Infectious Disease"/>
            <person name="Wu L."/>
            <person name="Ma J."/>
        </authorList>
    </citation>
    <scope>NUCLEOTIDE SEQUENCE [LARGE SCALE GENOMIC DNA]</scope>
    <source>
        <strain evidence="2">JCM 10649</strain>
    </source>
</reference>
<sequence length="70" mass="7502">MVSYSYGAAPRRRVGRTAARRSRIIDMAGSFTGRPPVTQAWRNAARNGDVVPLYQGHVRKSGGASRGAGD</sequence>
<proteinExistence type="predicted"/>